<name>A0A8W8L7T8_MAGGI</name>
<feature type="compositionally biased region" description="Pro residues" evidence="1">
    <location>
        <begin position="308"/>
        <end position="321"/>
    </location>
</feature>
<dbReference type="OrthoDB" id="6158295at2759"/>
<feature type="compositionally biased region" description="Pro residues" evidence="1">
    <location>
        <begin position="229"/>
        <end position="240"/>
    </location>
</feature>
<evidence type="ECO:0000256" key="3">
    <source>
        <dbReference type="SAM" id="SignalP"/>
    </source>
</evidence>
<feature type="signal peptide" evidence="3">
    <location>
        <begin position="1"/>
        <end position="21"/>
    </location>
</feature>
<sequence>MKMKTLLYFAVIVLLIALIEARGGRGGGRGGRFSSRSRSGYRSSSRSRYVSKFSGSRISSKSQLRTAILLGTVYGATRWKSRSSYRRSGELPEVCYNDKYDQNQWGNSTYLGRFLCPTDQSMGDNKKYCCGEKGKQYCCTFWEDGGRVAGVVIGILVFMGIIFVTCYCCIKRRKKSSGSVIRTPDKNHFQMAPDYREQNVPLQPYHQDPTPVPMAGPPMGSSPYSAPQSGPPPSGAPPPYELAGPAPGGLPYDPNPKGDLPYPVNPPPFQYQQDQGMEKPPMPSDGSQPYPTAPPLSGPHYGDTPYPTGNPPYPAGNPVYPPMGNMPYPPNNAPYPNQ</sequence>
<accession>A0A8W8L7T8</accession>
<keyword evidence="2" id="KW-0472">Membrane</keyword>
<organism evidence="4 5">
    <name type="scientific">Magallana gigas</name>
    <name type="common">Pacific oyster</name>
    <name type="synonym">Crassostrea gigas</name>
    <dbReference type="NCBI Taxonomy" id="29159"/>
    <lineage>
        <taxon>Eukaryota</taxon>
        <taxon>Metazoa</taxon>
        <taxon>Spiralia</taxon>
        <taxon>Lophotrochozoa</taxon>
        <taxon>Mollusca</taxon>
        <taxon>Bivalvia</taxon>
        <taxon>Autobranchia</taxon>
        <taxon>Pteriomorphia</taxon>
        <taxon>Ostreida</taxon>
        <taxon>Ostreoidea</taxon>
        <taxon>Ostreidae</taxon>
        <taxon>Magallana</taxon>
    </lineage>
</organism>
<keyword evidence="3" id="KW-0732">Signal</keyword>
<keyword evidence="2" id="KW-1133">Transmembrane helix</keyword>
<dbReference type="AlphaFoldDB" id="A0A8W8L7T8"/>
<keyword evidence="2" id="KW-0812">Transmembrane</keyword>
<dbReference type="Proteomes" id="UP000005408">
    <property type="component" value="Unassembled WGS sequence"/>
</dbReference>
<feature type="region of interest" description="Disordered" evidence="1">
    <location>
        <begin position="200"/>
        <end position="338"/>
    </location>
</feature>
<evidence type="ECO:0000256" key="2">
    <source>
        <dbReference type="SAM" id="Phobius"/>
    </source>
</evidence>
<proteinExistence type="predicted"/>
<evidence type="ECO:0000313" key="4">
    <source>
        <dbReference type="EnsemblMetazoa" id="G26310.7:cds"/>
    </source>
</evidence>
<dbReference type="OMA" id="PEICHNS"/>
<dbReference type="EnsemblMetazoa" id="G26310.7">
    <property type="protein sequence ID" value="G26310.7:cds"/>
    <property type="gene ID" value="G26310"/>
</dbReference>
<evidence type="ECO:0000256" key="1">
    <source>
        <dbReference type="SAM" id="MobiDB-lite"/>
    </source>
</evidence>
<feature type="compositionally biased region" description="Pro residues" evidence="1">
    <location>
        <begin position="327"/>
        <end position="338"/>
    </location>
</feature>
<protein>
    <submittedName>
        <fullName evidence="4">Uncharacterized protein</fullName>
    </submittedName>
</protein>
<keyword evidence="5" id="KW-1185">Reference proteome</keyword>
<feature type="transmembrane region" description="Helical" evidence="2">
    <location>
        <begin position="148"/>
        <end position="170"/>
    </location>
</feature>
<feature type="chain" id="PRO_5036499825" evidence="3">
    <location>
        <begin position="22"/>
        <end position="338"/>
    </location>
</feature>
<reference evidence="4" key="1">
    <citation type="submission" date="2022-08" db="UniProtKB">
        <authorList>
            <consortium name="EnsemblMetazoa"/>
        </authorList>
    </citation>
    <scope>IDENTIFICATION</scope>
    <source>
        <strain evidence="4">05x7-T-G4-1.051#20</strain>
    </source>
</reference>
<evidence type="ECO:0000313" key="5">
    <source>
        <dbReference type="Proteomes" id="UP000005408"/>
    </source>
</evidence>